<dbReference type="SUPFAM" id="SSF53822">
    <property type="entry name" value="Periplasmic binding protein-like I"/>
    <property type="match status" value="1"/>
</dbReference>
<sequence length="346" mass="36995">MAIKLAETRTLQTIPEDSAQGNVLSSVVQAYERTSIGMIYAGSAYAKGIADQFASDLPSGGALKIIFNGQYDMDSYQETLNALRASDSRIIVWAGDPSDLVTCVPYACKIGLFGLMYSWVCPETALGVPDTIASAIAQGLAIQADADALNGLLMTSPVEGSGALYDNLQAQYRSTYGESIQHMNPSPLAQHRQILLLETSREISPLNSTMQANTVGVCGKLIFDQNFDRIGAYELVNVYGVSRTAGTTVDTNYKLVLTANATFFSGTNAIPSSDIVQTENDTEADQWVRRMRSSGTLRGESSGGSKSVGISSGGGNVPVRSNREDGEKEPPSRVPLKSYREEAGDD</sequence>
<evidence type="ECO:0000259" key="6">
    <source>
        <dbReference type="Pfam" id="PF01094"/>
    </source>
</evidence>
<keyword evidence="2" id="KW-0812">Transmembrane</keyword>
<gene>
    <name evidence="7" type="ORF">HDU87_002301</name>
</gene>
<evidence type="ECO:0000256" key="2">
    <source>
        <dbReference type="ARBA" id="ARBA00022692"/>
    </source>
</evidence>
<evidence type="ECO:0000313" key="7">
    <source>
        <dbReference type="EMBL" id="KAJ3180077.1"/>
    </source>
</evidence>
<protein>
    <recommendedName>
        <fullName evidence="6">Receptor ligand binding region domain-containing protein</fullName>
    </recommendedName>
</protein>
<feature type="region of interest" description="Disordered" evidence="5">
    <location>
        <begin position="294"/>
        <end position="346"/>
    </location>
</feature>
<dbReference type="Proteomes" id="UP001212152">
    <property type="component" value="Unassembled WGS sequence"/>
</dbReference>
<keyword evidence="3" id="KW-1133">Transmembrane helix</keyword>
<evidence type="ECO:0000256" key="3">
    <source>
        <dbReference type="ARBA" id="ARBA00022989"/>
    </source>
</evidence>
<feature type="compositionally biased region" description="Basic and acidic residues" evidence="5">
    <location>
        <begin position="321"/>
        <end position="331"/>
    </location>
</feature>
<evidence type="ECO:0000256" key="4">
    <source>
        <dbReference type="ARBA" id="ARBA00023136"/>
    </source>
</evidence>
<comment type="caution">
    <text evidence="7">The sequence shown here is derived from an EMBL/GenBank/DDBJ whole genome shotgun (WGS) entry which is preliminary data.</text>
</comment>
<name>A0AAD5XTD8_9FUNG</name>
<proteinExistence type="predicted"/>
<comment type="subcellular location">
    <subcellularLocation>
        <location evidence="1">Membrane</location>
    </subcellularLocation>
</comment>
<reference evidence="7" key="1">
    <citation type="submission" date="2020-05" db="EMBL/GenBank/DDBJ databases">
        <title>Phylogenomic resolution of chytrid fungi.</title>
        <authorList>
            <person name="Stajich J.E."/>
            <person name="Amses K."/>
            <person name="Simmons R."/>
            <person name="Seto K."/>
            <person name="Myers J."/>
            <person name="Bonds A."/>
            <person name="Quandt C.A."/>
            <person name="Barry K."/>
            <person name="Liu P."/>
            <person name="Grigoriev I."/>
            <person name="Longcore J.E."/>
            <person name="James T.Y."/>
        </authorList>
    </citation>
    <scope>NUCLEOTIDE SEQUENCE</scope>
    <source>
        <strain evidence="7">JEL0379</strain>
    </source>
</reference>
<dbReference type="InterPro" id="IPR028082">
    <property type="entry name" value="Peripla_BP_I"/>
</dbReference>
<evidence type="ECO:0000256" key="1">
    <source>
        <dbReference type="ARBA" id="ARBA00004370"/>
    </source>
</evidence>
<keyword evidence="8" id="KW-1185">Reference proteome</keyword>
<dbReference type="Gene3D" id="3.40.50.2300">
    <property type="match status" value="1"/>
</dbReference>
<dbReference type="InterPro" id="IPR001828">
    <property type="entry name" value="ANF_lig-bd_rcpt"/>
</dbReference>
<evidence type="ECO:0000313" key="8">
    <source>
        <dbReference type="Proteomes" id="UP001212152"/>
    </source>
</evidence>
<dbReference type="AlphaFoldDB" id="A0AAD5XTD8"/>
<accession>A0AAD5XTD8</accession>
<feature type="compositionally biased region" description="Low complexity" evidence="5">
    <location>
        <begin position="299"/>
        <end position="310"/>
    </location>
</feature>
<dbReference type="EMBL" id="JADGJQ010000018">
    <property type="protein sequence ID" value="KAJ3180077.1"/>
    <property type="molecule type" value="Genomic_DNA"/>
</dbReference>
<evidence type="ECO:0000256" key="5">
    <source>
        <dbReference type="SAM" id="MobiDB-lite"/>
    </source>
</evidence>
<dbReference type="Pfam" id="PF01094">
    <property type="entry name" value="ANF_receptor"/>
    <property type="match status" value="1"/>
</dbReference>
<dbReference type="GO" id="GO:0016020">
    <property type="term" value="C:membrane"/>
    <property type="evidence" value="ECO:0007669"/>
    <property type="project" value="UniProtKB-SubCell"/>
</dbReference>
<organism evidence="7 8">
    <name type="scientific">Geranomyces variabilis</name>
    <dbReference type="NCBI Taxonomy" id="109894"/>
    <lineage>
        <taxon>Eukaryota</taxon>
        <taxon>Fungi</taxon>
        <taxon>Fungi incertae sedis</taxon>
        <taxon>Chytridiomycota</taxon>
        <taxon>Chytridiomycota incertae sedis</taxon>
        <taxon>Chytridiomycetes</taxon>
        <taxon>Spizellomycetales</taxon>
        <taxon>Powellomycetaceae</taxon>
        <taxon>Geranomyces</taxon>
    </lineage>
</organism>
<feature type="domain" description="Receptor ligand binding region" evidence="6">
    <location>
        <begin position="10"/>
        <end position="238"/>
    </location>
</feature>
<keyword evidence="4" id="KW-0472">Membrane</keyword>